<evidence type="ECO:0000256" key="1">
    <source>
        <dbReference type="SAM" id="SignalP"/>
    </source>
</evidence>
<accession>A0A345YCU5</accession>
<sequence>MNRPLSLAVMALLPLAIGPLPAQARSITAQICGGGTIEIPIERDRQPQAPCTAKGCHAGSCRKKFDSAQ</sequence>
<proteinExistence type="predicted"/>
<dbReference type="KEGG" id="err:DVR09_04815"/>
<dbReference type="RefSeq" id="WP_115415934.1">
    <property type="nucleotide sequence ID" value="NZ_CP031357.1"/>
</dbReference>
<reference evidence="3" key="1">
    <citation type="submission" date="2018-07" db="EMBL/GenBank/DDBJ databases">
        <title>Genome sequence of Erythrobacter strain YH-07, an antagonistic bacterium isolated from Yellow Sea.</title>
        <authorList>
            <person name="Tang T."/>
            <person name="Liu Q."/>
            <person name="Sun X."/>
        </authorList>
    </citation>
    <scope>NUCLEOTIDE SEQUENCE [LARGE SCALE GENOMIC DNA]</scope>
    <source>
        <strain evidence="3">YH-07</strain>
    </source>
</reference>
<dbReference type="AlphaFoldDB" id="A0A345YCU5"/>
<gene>
    <name evidence="2" type="ORF">DVR09_04815</name>
</gene>
<feature type="signal peptide" evidence="1">
    <location>
        <begin position="1"/>
        <end position="24"/>
    </location>
</feature>
<keyword evidence="3" id="KW-1185">Reference proteome</keyword>
<evidence type="ECO:0000313" key="3">
    <source>
        <dbReference type="Proteomes" id="UP000254508"/>
    </source>
</evidence>
<dbReference type="EMBL" id="CP031357">
    <property type="protein sequence ID" value="AXK41747.1"/>
    <property type="molecule type" value="Genomic_DNA"/>
</dbReference>
<evidence type="ECO:0000313" key="2">
    <source>
        <dbReference type="EMBL" id="AXK41747.1"/>
    </source>
</evidence>
<dbReference type="Proteomes" id="UP000254508">
    <property type="component" value="Chromosome"/>
</dbReference>
<dbReference type="OrthoDB" id="7511203at2"/>
<organism evidence="2 3">
    <name type="scientific">Erythrobacter aureus</name>
    <dbReference type="NCBI Taxonomy" id="2182384"/>
    <lineage>
        <taxon>Bacteria</taxon>
        <taxon>Pseudomonadati</taxon>
        <taxon>Pseudomonadota</taxon>
        <taxon>Alphaproteobacteria</taxon>
        <taxon>Sphingomonadales</taxon>
        <taxon>Erythrobacteraceae</taxon>
        <taxon>Erythrobacter/Porphyrobacter group</taxon>
        <taxon>Erythrobacter</taxon>
    </lineage>
</organism>
<name>A0A345YCU5_9SPHN</name>
<protein>
    <submittedName>
        <fullName evidence="2">Uncharacterized protein</fullName>
    </submittedName>
</protein>
<keyword evidence="1" id="KW-0732">Signal</keyword>
<feature type="chain" id="PRO_5016708002" evidence="1">
    <location>
        <begin position="25"/>
        <end position="69"/>
    </location>
</feature>